<protein>
    <submittedName>
        <fullName evidence="1">Uncharacterized protein</fullName>
    </submittedName>
</protein>
<accession>U4L1W7</accession>
<dbReference type="Proteomes" id="UP000018144">
    <property type="component" value="Unassembled WGS sequence"/>
</dbReference>
<evidence type="ECO:0000313" key="1">
    <source>
        <dbReference type="EMBL" id="CCX10115.1"/>
    </source>
</evidence>
<sequence>MQVIVRLIRILQLKHPAQPFDRPSFPISICYFGIA</sequence>
<dbReference type="EMBL" id="HF935513">
    <property type="protein sequence ID" value="CCX10115.1"/>
    <property type="molecule type" value="Genomic_DNA"/>
</dbReference>
<reference evidence="1 2" key="1">
    <citation type="journal article" date="2013" name="PLoS Genet.">
        <title>The genome and development-dependent transcriptomes of Pyronema confluens: a window into fungal evolution.</title>
        <authorList>
            <person name="Traeger S."/>
            <person name="Altegoer F."/>
            <person name="Freitag M."/>
            <person name="Gabaldon T."/>
            <person name="Kempken F."/>
            <person name="Kumar A."/>
            <person name="Marcet-Houben M."/>
            <person name="Poggeler S."/>
            <person name="Stajich J.E."/>
            <person name="Nowrousian M."/>
        </authorList>
    </citation>
    <scope>NUCLEOTIDE SEQUENCE [LARGE SCALE GENOMIC DNA]</scope>
    <source>
        <strain evidence="2">CBS 100304</strain>
        <tissue evidence="1">Vegetative mycelium</tissue>
    </source>
</reference>
<evidence type="ECO:0000313" key="2">
    <source>
        <dbReference type="Proteomes" id="UP000018144"/>
    </source>
</evidence>
<proteinExistence type="predicted"/>
<keyword evidence="2" id="KW-1185">Reference proteome</keyword>
<gene>
    <name evidence="1" type="ORF">PCON_09708</name>
</gene>
<organism evidence="1 2">
    <name type="scientific">Pyronema omphalodes (strain CBS 100304)</name>
    <name type="common">Pyronema confluens</name>
    <dbReference type="NCBI Taxonomy" id="1076935"/>
    <lineage>
        <taxon>Eukaryota</taxon>
        <taxon>Fungi</taxon>
        <taxon>Dikarya</taxon>
        <taxon>Ascomycota</taxon>
        <taxon>Pezizomycotina</taxon>
        <taxon>Pezizomycetes</taxon>
        <taxon>Pezizales</taxon>
        <taxon>Pyronemataceae</taxon>
        <taxon>Pyronema</taxon>
    </lineage>
</organism>
<name>U4L1W7_PYROM</name>
<dbReference type="AlphaFoldDB" id="U4L1W7"/>